<feature type="transmembrane region" description="Helical" evidence="2">
    <location>
        <begin position="82"/>
        <end position="101"/>
    </location>
</feature>
<feature type="compositionally biased region" description="Basic and acidic residues" evidence="1">
    <location>
        <begin position="1"/>
        <end position="18"/>
    </location>
</feature>
<feature type="transmembrane region" description="Helical" evidence="2">
    <location>
        <begin position="150"/>
        <end position="173"/>
    </location>
</feature>
<evidence type="ECO:0000313" key="5">
    <source>
        <dbReference type="Proteomes" id="UP000306145"/>
    </source>
</evidence>
<feature type="transmembrane region" description="Helical" evidence="2">
    <location>
        <begin position="357"/>
        <end position="378"/>
    </location>
</feature>
<keyword evidence="4" id="KW-0808">Transferase</keyword>
<dbReference type="InterPro" id="IPR002656">
    <property type="entry name" value="Acyl_transf_3_dom"/>
</dbReference>
<feature type="transmembrane region" description="Helical" evidence="2">
    <location>
        <begin position="323"/>
        <end position="345"/>
    </location>
</feature>
<gene>
    <name evidence="4" type="ORF">FHG89_13550</name>
</gene>
<keyword evidence="4" id="KW-0012">Acyltransferase</keyword>
<evidence type="ECO:0000313" key="4">
    <source>
        <dbReference type="EMBL" id="TNH29061.1"/>
    </source>
</evidence>
<keyword evidence="2" id="KW-1133">Transmembrane helix</keyword>
<evidence type="ECO:0000256" key="2">
    <source>
        <dbReference type="SAM" id="Phobius"/>
    </source>
</evidence>
<sequence>MRARRLPDAGQRHADRGRGCRAGRRPRRGVPVSRDRAVDALRAYAIGGVVLGHWLVTALVVTDGGGLRQASPLAALPGLAPVTWVLQTLGLFFFTAGFASARSLARHGVRPSGWLAGRLRRLLLGVVALLGVGAAVLLAATVVGTPDDTLAVALRLAVSPLWFLAPLVFLVAMTGPLRAAVRRWGLARCVVPAVVVVAAGDLAARVLPDGADVPPVTVLVAWAVPYLLGLAHGDGRLADRRSAAGLAAGGAAALAGLLALGYPVSAVGVPGAGVSNLNPPSLLAVALAVTQVGLGLLARPALERLLARPAPGRAVREANRDSVRIYLWHQPVLVAVTALTARAGVALPGLHTPPDGPAWVLARCCWLPLLALVLVTLARVGKGHPGAWQPGGGGAADRSAECVGATPQVYDDRRSGRADLQEVIAVRDSDPPSRGRADGQPR</sequence>
<feature type="region of interest" description="Disordered" evidence="1">
    <location>
        <begin position="1"/>
        <end position="31"/>
    </location>
</feature>
<dbReference type="EMBL" id="VDFY01000148">
    <property type="protein sequence ID" value="TNH29061.1"/>
    <property type="molecule type" value="Genomic_DNA"/>
</dbReference>
<dbReference type="Pfam" id="PF01757">
    <property type="entry name" value="Acyl_transf_3"/>
    <property type="match status" value="1"/>
</dbReference>
<feature type="transmembrane region" description="Helical" evidence="2">
    <location>
        <begin position="243"/>
        <end position="262"/>
    </location>
</feature>
<feature type="transmembrane region" description="Helical" evidence="2">
    <location>
        <begin position="282"/>
        <end position="302"/>
    </location>
</feature>
<comment type="caution">
    <text evidence="4">The sequence shown here is derived from an EMBL/GenBank/DDBJ whole genome shotgun (WGS) entry which is preliminary data.</text>
</comment>
<keyword evidence="5" id="KW-1185">Reference proteome</keyword>
<dbReference type="AlphaFoldDB" id="A0A5C4QQF9"/>
<evidence type="ECO:0000259" key="3">
    <source>
        <dbReference type="Pfam" id="PF01757"/>
    </source>
</evidence>
<reference evidence="4 5" key="1">
    <citation type="submission" date="2019-06" db="EMBL/GenBank/DDBJ databases">
        <title>Micromonospora ordensis sp. nov., isolated from deep marine sediment.</title>
        <authorList>
            <person name="Veyisoglu A."/>
            <person name="Carro L."/>
            <person name="Klenk H.-P."/>
            <person name="Sahin N."/>
        </authorList>
    </citation>
    <scope>NUCLEOTIDE SEQUENCE [LARGE SCALE GENOMIC DNA]</scope>
    <source>
        <strain evidence="4 5">S2509</strain>
    </source>
</reference>
<keyword evidence="2" id="KW-0472">Membrane</keyword>
<feature type="transmembrane region" description="Helical" evidence="2">
    <location>
        <begin position="213"/>
        <end position="231"/>
    </location>
</feature>
<feature type="transmembrane region" description="Helical" evidence="2">
    <location>
        <begin position="122"/>
        <end position="144"/>
    </location>
</feature>
<feature type="region of interest" description="Disordered" evidence="1">
    <location>
        <begin position="422"/>
        <end position="442"/>
    </location>
</feature>
<organism evidence="4 5">
    <name type="scientific">Micromonospora orduensis</name>
    <dbReference type="NCBI Taxonomy" id="1420891"/>
    <lineage>
        <taxon>Bacteria</taxon>
        <taxon>Bacillati</taxon>
        <taxon>Actinomycetota</taxon>
        <taxon>Actinomycetes</taxon>
        <taxon>Micromonosporales</taxon>
        <taxon>Micromonosporaceae</taxon>
        <taxon>Micromonospora</taxon>
    </lineage>
</organism>
<keyword evidence="2" id="KW-0812">Transmembrane</keyword>
<evidence type="ECO:0000256" key="1">
    <source>
        <dbReference type="SAM" id="MobiDB-lite"/>
    </source>
</evidence>
<protein>
    <submittedName>
        <fullName evidence="4">Acyltransferase</fullName>
    </submittedName>
</protein>
<dbReference type="Proteomes" id="UP000306145">
    <property type="component" value="Unassembled WGS sequence"/>
</dbReference>
<dbReference type="OrthoDB" id="8206682at2"/>
<feature type="domain" description="Acyltransferase 3" evidence="3">
    <location>
        <begin position="37"/>
        <end position="375"/>
    </location>
</feature>
<name>A0A5C4QQF9_9ACTN</name>
<feature type="compositionally biased region" description="Basic residues" evidence="1">
    <location>
        <begin position="19"/>
        <end position="28"/>
    </location>
</feature>
<proteinExistence type="predicted"/>
<dbReference type="GO" id="GO:0016747">
    <property type="term" value="F:acyltransferase activity, transferring groups other than amino-acyl groups"/>
    <property type="evidence" value="ECO:0007669"/>
    <property type="project" value="InterPro"/>
</dbReference>
<feature type="transmembrane region" description="Helical" evidence="2">
    <location>
        <begin position="185"/>
        <end position="207"/>
    </location>
</feature>
<feature type="transmembrane region" description="Helical" evidence="2">
    <location>
        <begin position="43"/>
        <end position="62"/>
    </location>
</feature>
<accession>A0A5C4QQF9</accession>